<proteinExistence type="predicted"/>
<gene>
    <name evidence="2" type="ORF">Q3M24_21060</name>
</gene>
<keyword evidence="1" id="KW-1133">Transmembrane helix</keyword>
<accession>A0AAU8LV38</accession>
<feature type="transmembrane region" description="Helical" evidence="1">
    <location>
        <begin position="37"/>
        <end position="59"/>
    </location>
</feature>
<keyword evidence="1" id="KW-0812">Transmembrane</keyword>
<evidence type="ECO:0000256" key="1">
    <source>
        <dbReference type="SAM" id="Phobius"/>
    </source>
</evidence>
<feature type="transmembrane region" description="Helical" evidence="1">
    <location>
        <begin position="66"/>
        <end position="86"/>
    </location>
</feature>
<name>A0AAU8LV38_9BACT</name>
<dbReference type="EMBL" id="CP159373">
    <property type="protein sequence ID" value="XCN72750.1"/>
    <property type="molecule type" value="Genomic_DNA"/>
</dbReference>
<organism evidence="2">
    <name type="scientific">Candidatus Electrothrix aestuarii</name>
    <dbReference type="NCBI Taxonomy" id="3062594"/>
    <lineage>
        <taxon>Bacteria</taxon>
        <taxon>Pseudomonadati</taxon>
        <taxon>Thermodesulfobacteriota</taxon>
        <taxon>Desulfobulbia</taxon>
        <taxon>Desulfobulbales</taxon>
        <taxon>Desulfobulbaceae</taxon>
        <taxon>Candidatus Electrothrix</taxon>
    </lineage>
</organism>
<sequence>MAGEEAVANGASEGFFAKIGAWLQSTHVPEQVKDVDFAGLFTNPWFMVPFVALIAYLIWKQSFNELIIIAIFVVLWWLSGTEYMQTLVVDGELQVKKVLPVLAGASAILGFVVYLFFGRS</sequence>
<dbReference type="AlphaFoldDB" id="A0AAU8LV38"/>
<reference evidence="2" key="1">
    <citation type="journal article" date="2024" name="Syst. Appl. Microbiol.">
        <title>First single-strain enrichments of Electrothrix cable bacteria, description of E. aestuarii sp. nov. and E. rattekaaiensis sp. nov., and proposal of a cable bacteria taxonomy following the rules of the SeqCode.</title>
        <authorList>
            <person name="Plum-Jensen L.E."/>
            <person name="Schramm A."/>
            <person name="Marshall I.P.G."/>
        </authorList>
    </citation>
    <scope>NUCLEOTIDE SEQUENCE</scope>
    <source>
        <strain evidence="2">Rat1</strain>
    </source>
</reference>
<feature type="transmembrane region" description="Helical" evidence="1">
    <location>
        <begin position="98"/>
        <end position="117"/>
    </location>
</feature>
<protein>
    <submittedName>
        <fullName evidence="2">Uncharacterized protein</fullName>
    </submittedName>
</protein>
<keyword evidence="1" id="KW-0472">Membrane</keyword>
<dbReference type="KEGG" id="eaj:Q3M24_21060"/>
<evidence type="ECO:0000313" key="2">
    <source>
        <dbReference type="EMBL" id="XCN72750.1"/>
    </source>
</evidence>
<reference evidence="2" key="2">
    <citation type="submission" date="2024-06" db="EMBL/GenBank/DDBJ databases">
        <authorList>
            <person name="Plum-Jensen L.E."/>
            <person name="Schramm A."/>
            <person name="Marshall I.P.G."/>
        </authorList>
    </citation>
    <scope>NUCLEOTIDE SEQUENCE</scope>
    <source>
        <strain evidence="2">Rat1</strain>
    </source>
</reference>